<feature type="region of interest" description="Disordered" evidence="1">
    <location>
        <begin position="116"/>
        <end position="143"/>
    </location>
</feature>
<name>A0A8T0VTZ6_PANVG</name>
<dbReference type="Proteomes" id="UP000823388">
    <property type="component" value="Chromosome 2K"/>
</dbReference>
<protein>
    <submittedName>
        <fullName evidence="2">Uncharacterized protein</fullName>
    </submittedName>
</protein>
<dbReference type="AlphaFoldDB" id="A0A8T0VTZ6"/>
<dbReference type="EMBL" id="CM029039">
    <property type="protein sequence ID" value="KAG2639632.1"/>
    <property type="molecule type" value="Genomic_DNA"/>
</dbReference>
<evidence type="ECO:0000313" key="2">
    <source>
        <dbReference type="EMBL" id="KAG2639632.1"/>
    </source>
</evidence>
<evidence type="ECO:0000313" key="3">
    <source>
        <dbReference type="Proteomes" id="UP000823388"/>
    </source>
</evidence>
<gene>
    <name evidence="2" type="ORF">PVAP13_2KG022248</name>
</gene>
<reference evidence="2" key="1">
    <citation type="submission" date="2020-05" db="EMBL/GenBank/DDBJ databases">
        <title>WGS assembly of Panicum virgatum.</title>
        <authorList>
            <person name="Lovell J.T."/>
            <person name="Jenkins J."/>
            <person name="Shu S."/>
            <person name="Juenger T.E."/>
            <person name="Schmutz J."/>
        </authorList>
    </citation>
    <scope>NUCLEOTIDE SEQUENCE</scope>
    <source>
        <strain evidence="2">AP13</strain>
    </source>
</reference>
<feature type="compositionally biased region" description="Basic and acidic residues" evidence="1">
    <location>
        <begin position="116"/>
        <end position="127"/>
    </location>
</feature>
<keyword evidence="3" id="KW-1185">Reference proteome</keyword>
<sequence>MQWSFLPPHIERSPRRARSRRLGCDSLLKGHRRRRHRHHLRRLRSLKMTDTEAVLDSAIATMQGTGNQILAVCKEKLHFGKTLNVMEVKELREILEAIAEALDQDSLLCQEAADNAKKEVESDDRVPSDVTWPESSPEHHRTEFLSRKDHIETFWGVDYDSDAMPNFSD</sequence>
<organism evidence="2 3">
    <name type="scientific">Panicum virgatum</name>
    <name type="common">Blackwell switchgrass</name>
    <dbReference type="NCBI Taxonomy" id="38727"/>
    <lineage>
        <taxon>Eukaryota</taxon>
        <taxon>Viridiplantae</taxon>
        <taxon>Streptophyta</taxon>
        <taxon>Embryophyta</taxon>
        <taxon>Tracheophyta</taxon>
        <taxon>Spermatophyta</taxon>
        <taxon>Magnoliopsida</taxon>
        <taxon>Liliopsida</taxon>
        <taxon>Poales</taxon>
        <taxon>Poaceae</taxon>
        <taxon>PACMAD clade</taxon>
        <taxon>Panicoideae</taxon>
        <taxon>Panicodae</taxon>
        <taxon>Paniceae</taxon>
        <taxon>Panicinae</taxon>
        <taxon>Panicum</taxon>
        <taxon>Panicum sect. Hiantes</taxon>
    </lineage>
</organism>
<evidence type="ECO:0000256" key="1">
    <source>
        <dbReference type="SAM" id="MobiDB-lite"/>
    </source>
</evidence>
<proteinExistence type="predicted"/>
<comment type="caution">
    <text evidence="2">The sequence shown here is derived from an EMBL/GenBank/DDBJ whole genome shotgun (WGS) entry which is preliminary data.</text>
</comment>
<accession>A0A8T0VTZ6</accession>